<accession>A0AAD9MPG2</accession>
<evidence type="ECO:0000313" key="2">
    <source>
        <dbReference type="Proteomes" id="UP001208570"/>
    </source>
</evidence>
<feature type="non-terminal residue" evidence="1">
    <location>
        <position position="1"/>
    </location>
</feature>
<name>A0AAD9MPG2_9ANNE</name>
<dbReference type="EMBL" id="JAODUP010001318">
    <property type="protein sequence ID" value="KAK2140545.1"/>
    <property type="molecule type" value="Genomic_DNA"/>
</dbReference>
<organism evidence="1 2">
    <name type="scientific">Paralvinella palmiformis</name>
    <dbReference type="NCBI Taxonomy" id="53620"/>
    <lineage>
        <taxon>Eukaryota</taxon>
        <taxon>Metazoa</taxon>
        <taxon>Spiralia</taxon>
        <taxon>Lophotrochozoa</taxon>
        <taxon>Annelida</taxon>
        <taxon>Polychaeta</taxon>
        <taxon>Sedentaria</taxon>
        <taxon>Canalipalpata</taxon>
        <taxon>Terebellida</taxon>
        <taxon>Terebelliformia</taxon>
        <taxon>Alvinellidae</taxon>
        <taxon>Paralvinella</taxon>
    </lineage>
</organism>
<protein>
    <submittedName>
        <fullName evidence="1">Uncharacterized protein</fullName>
    </submittedName>
</protein>
<dbReference type="Proteomes" id="UP001208570">
    <property type="component" value="Unassembled WGS sequence"/>
</dbReference>
<keyword evidence="2" id="KW-1185">Reference proteome</keyword>
<gene>
    <name evidence="1" type="ORF">LSH36_1318g00028</name>
</gene>
<sequence>AMLMSARGFQYTDFLSDWILMESQISTNVVNVEHHLKEVPIKVKVMIKPEEGLDKDWVFEAGSSQQADDDLPWLYCGIIYNYNETHVVLNAPHENNQFSSGRAFCLDSQSWTSGSNSADVDQIEQRVWAKIMAWKASSFPVTDFDTDWQSISILEPPNLIEIAHDVWGELGLVHLQVRCFLPTSSTMSYSEGIGK</sequence>
<reference evidence="1" key="1">
    <citation type="journal article" date="2023" name="Mol. Biol. Evol.">
        <title>Third-Generation Sequencing Reveals the Adaptive Role of the Epigenome in Three Deep-Sea Polychaetes.</title>
        <authorList>
            <person name="Perez M."/>
            <person name="Aroh O."/>
            <person name="Sun Y."/>
            <person name="Lan Y."/>
            <person name="Juniper S.K."/>
            <person name="Young C.R."/>
            <person name="Angers B."/>
            <person name="Qian P.Y."/>
        </authorList>
    </citation>
    <scope>NUCLEOTIDE SEQUENCE</scope>
    <source>
        <strain evidence="1">P08H-3</strain>
    </source>
</reference>
<proteinExistence type="predicted"/>
<comment type="caution">
    <text evidence="1">The sequence shown here is derived from an EMBL/GenBank/DDBJ whole genome shotgun (WGS) entry which is preliminary data.</text>
</comment>
<dbReference type="AlphaFoldDB" id="A0AAD9MPG2"/>
<evidence type="ECO:0000313" key="1">
    <source>
        <dbReference type="EMBL" id="KAK2140545.1"/>
    </source>
</evidence>